<dbReference type="Gene3D" id="3.20.20.10">
    <property type="entry name" value="Alanine racemase"/>
    <property type="match status" value="1"/>
</dbReference>
<feature type="domain" description="Alanine racemase N-terminal" evidence="1">
    <location>
        <begin position="23"/>
        <end position="206"/>
    </location>
</feature>
<evidence type="ECO:0000259" key="1">
    <source>
        <dbReference type="Pfam" id="PF01168"/>
    </source>
</evidence>
<protein>
    <submittedName>
        <fullName evidence="2">L-gulono-1,4-lactone oxidase (EC)</fullName>
        <ecNumber evidence="2">1.1.3.8</ecNumber>
    </submittedName>
</protein>
<dbReference type="InterPro" id="IPR051466">
    <property type="entry name" value="D-amino_acid_metab_enzyme"/>
</dbReference>
<dbReference type="SUPFAM" id="SSF51419">
    <property type="entry name" value="PLP-binding barrel"/>
    <property type="match status" value="1"/>
</dbReference>
<dbReference type="GO" id="GO:0008721">
    <property type="term" value="F:D-serine ammonia-lyase activity"/>
    <property type="evidence" value="ECO:0007669"/>
    <property type="project" value="TreeGrafter"/>
</dbReference>
<organism evidence="2">
    <name type="scientific">uncultured Aureispira sp</name>
    <dbReference type="NCBI Taxonomy" id="1331704"/>
    <lineage>
        <taxon>Bacteria</taxon>
        <taxon>Pseudomonadati</taxon>
        <taxon>Bacteroidota</taxon>
        <taxon>Saprospiria</taxon>
        <taxon>Saprospirales</taxon>
        <taxon>Saprospiraceae</taxon>
        <taxon>Aureispira</taxon>
        <taxon>environmental samples</taxon>
    </lineage>
</organism>
<dbReference type="PANTHER" id="PTHR28004">
    <property type="entry name" value="ZGC:162816-RELATED"/>
    <property type="match status" value="1"/>
</dbReference>
<dbReference type="PANTHER" id="PTHR28004:SF2">
    <property type="entry name" value="D-SERINE DEHYDRATASE"/>
    <property type="match status" value="1"/>
</dbReference>
<dbReference type="EMBL" id="CACVAQ010000420">
    <property type="protein sequence ID" value="CAA6828052.1"/>
    <property type="molecule type" value="Genomic_DNA"/>
</dbReference>
<accession>A0A6S6UHN6</accession>
<dbReference type="InterPro" id="IPR001608">
    <property type="entry name" value="Ala_racemase_N"/>
</dbReference>
<dbReference type="GO" id="GO:0050105">
    <property type="term" value="F:L-gulonolactone oxidase activity"/>
    <property type="evidence" value="ECO:0007669"/>
    <property type="project" value="UniProtKB-EC"/>
</dbReference>
<dbReference type="GO" id="GO:0036088">
    <property type="term" value="P:D-serine catabolic process"/>
    <property type="evidence" value="ECO:0007669"/>
    <property type="project" value="TreeGrafter"/>
</dbReference>
<name>A0A6S6UHN6_9BACT</name>
<dbReference type="EC" id="1.1.3.8" evidence="2"/>
<dbReference type="InterPro" id="IPR029066">
    <property type="entry name" value="PLP-binding_barrel"/>
</dbReference>
<keyword evidence="2" id="KW-0560">Oxidoreductase</keyword>
<proteinExistence type="predicted"/>
<sequence length="397" mass="44349">MKKRTYSYYKTAFEGQEKPFAYVDLDYFDQNMKDILKRANHKKIRIASKSVRCVALLRRILAYNEQYQGLMCFTATEAVWLSQQGFDDLLVAYPTFQVKHIEAVAQEIQKGKKIYLMTDRVEHLQQINAVGASLKVKIPICMDLDVSSTYPGLHFGVYRSSLSTLEAVEGYLKELSNYPFVHLRALMGYEAQIAGVGNEMPNQGMKNKLIHFLQKRSIREIRARRGQAIQLVEAAVGPLDFVNGGGTGSIEATVAEDGVTEVAVGSGFYTPTLFDHYKHFQHWPAAGYAVEVVRQPKADVYTCLGGGYVASGPLGMDKLPKPFLPEGCKLYPNEMAGEVQTPIQYTGTEPLKIGDPIFFRHSKAGELCERFNTLLLLKGGKVVEQSPTYRGAGKCFL</sequence>
<dbReference type="AlphaFoldDB" id="A0A6S6UHN6"/>
<dbReference type="Pfam" id="PF01168">
    <property type="entry name" value="Ala_racemase_N"/>
    <property type="match status" value="1"/>
</dbReference>
<reference evidence="2" key="1">
    <citation type="submission" date="2020-01" db="EMBL/GenBank/DDBJ databases">
        <authorList>
            <person name="Meier V. D."/>
            <person name="Meier V D."/>
        </authorList>
    </citation>
    <scope>NUCLEOTIDE SEQUENCE</scope>
    <source>
        <strain evidence="2">HLG_WM_MAG_10</strain>
    </source>
</reference>
<dbReference type="CDD" id="cd06813">
    <property type="entry name" value="PLPDE_III_DSD_D-TA_like_2"/>
    <property type="match status" value="1"/>
</dbReference>
<gene>
    <name evidence="2" type="ORF">HELGO_WM22071</name>
</gene>
<evidence type="ECO:0000313" key="2">
    <source>
        <dbReference type="EMBL" id="CAA6828052.1"/>
    </source>
</evidence>